<evidence type="ECO:0000313" key="3">
    <source>
        <dbReference type="Proteomes" id="UP000054075"/>
    </source>
</evidence>
<reference evidence="2 3" key="2">
    <citation type="submission" date="2007-10" db="EMBL/GenBank/DDBJ databases">
        <authorList>
            <person name="Myers G.S."/>
        </authorList>
    </citation>
    <scope>NUCLEOTIDE SEQUENCE [LARGE SCALE GENOMIC DNA]</scope>
</reference>
<dbReference type="Proteomes" id="UP000054075">
    <property type="component" value="Unassembled WGS sequence"/>
</dbReference>
<comment type="caution">
    <text evidence="2">The sequence shown here is derived from an EMBL/GenBank/DDBJ whole genome shotgun (WGS) entry which is preliminary data.</text>
</comment>
<evidence type="ECO:0000313" key="1">
    <source>
        <dbReference type="EMBL" id="EDP46157.1"/>
    </source>
</evidence>
<proteinExistence type="predicted"/>
<dbReference type="STRING" id="59196.RICGR_0009"/>
<dbReference type="EMBL" id="AAQJ02000001">
    <property type="protein sequence ID" value="EDP46780.1"/>
    <property type="molecule type" value="Genomic_DNA"/>
</dbReference>
<name>A8PK08_9COXI</name>
<gene>
    <name evidence="2" type="ORF">RICGR_0009</name>
    <name evidence="1" type="ORF">RICGR_1542</name>
</gene>
<sequence>MLQHKEVKDFIYLLQLYNHCFVSYLTESKQLLYTHLFR</sequence>
<accession>A8PK08</accession>
<keyword evidence="3" id="KW-1185">Reference proteome</keyword>
<dbReference type="AlphaFoldDB" id="A8PK08"/>
<organism evidence="2 3">
    <name type="scientific">Rickettsiella grylli</name>
    <dbReference type="NCBI Taxonomy" id="59196"/>
    <lineage>
        <taxon>Bacteria</taxon>
        <taxon>Pseudomonadati</taxon>
        <taxon>Pseudomonadota</taxon>
        <taxon>Gammaproteobacteria</taxon>
        <taxon>Legionellales</taxon>
        <taxon>Coxiellaceae</taxon>
        <taxon>Rickettsiella</taxon>
    </lineage>
</organism>
<evidence type="ECO:0000313" key="2">
    <source>
        <dbReference type="EMBL" id="EDP46780.1"/>
    </source>
</evidence>
<protein>
    <submittedName>
        <fullName evidence="2">Uncharacterized protein</fullName>
    </submittedName>
</protein>
<reference evidence="2 3" key="1">
    <citation type="submission" date="2006-04" db="EMBL/GenBank/DDBJ databases">
        <authorList>
            <person name="Seshadri R."/>
            <person name="Federici B.A."/>
        </authorList>
    </citation>
    <scope>NUCLEOTIDE SEQUENCE [LARGE SCALE GENOMIC DNA]</scope>
</reference>
<dbReference type="EMBL" id="AAQJ02000001">
    <property type="protein sequence ID" value="EDP46157.1"/>
    <property type="molecule type" value="Genomic_DNA"/>
</dbReference>